<comment type="caution">
    <text evidence="1">The sequence shown here is derived from an EMBL/GenBank/DDBJ whole genome shotgun (WGS) entry which is preliminary data.</text>
</comment>
<gene>
    <name evidence="2" type="ORF">HINF_LOCUS35315</name>
    <name evidence="1" type="ORF">HINF_LOCUS58596</name>
</gene>
<name>A0AA86R3C4_9EUKA</name>
<accession>A0AA86R3C4</accession>
<dbReference type="Proteomes" id="UP001642409">
    <property type="component" value="Unassembled WGS sequence"/>
</dbReference>
<proteinExistence type="predicted"/>
<reference evidence="1" key="1">
    <citation type="submission" date="2023-06" db="EMBL/GenBank/DDBJ databases">
        <authorList>
            <person name="Kurt Z."/>
        </authorList>
    </citation>
    <scope>NUCLEOTIDE SEQUENCE</scope>
</reference>
<keyword evidence="3" id="KW-1185">Reference proteome</keyword>
<protein>
    <submittedName>
        <fullName evidence="2">Hypothetical_protein</fullName>
    </submittedName>
</protein>
<dbReference type="AlphaFoldDB" id="A0AA86R3C4"/>
<dbReference type="EMBL" id="CATOUU010001084">
    <property type="protein sequence ID" value="CAI9970951.1"/>
    <property type="molecule type" value="Genomic_DNA"/>
</dbReference>
<evidence type="ECO:0000313" key="1">
    <source>
        <dbReference type="EMBL" id="CAI9970951.1"/>
    </source>
</evidence>
<organism evidence="1">
    <name type="scientific">Hexamita inflata</name>
    <dbReference type="NCBI Taxonomy" id="28002"/>
    <lineage>
        <taxon>Eukaryota</taxon>
        <taxon>Metamonada</taxon>
        <taxon>Diplomonadida</taxon>
        <taxon>Hexamitidae</taxon>
        <taxon>Hexamitinae</taxon>
        <taxon>Hexamita</taxon>
    </lineage>
</organism>
<evidence type="ECO:0000313" key="2">
    <source>
        <dbReference type="EMBL" id="CAL6034152.1"/>
    </source>
</evidence>
<evidence type="ECO:0000313" key="3">
    <source>
        <dbReference type="Proteomes" id="UP001642409"/>
    </source>
</evidence>
<sequence>MPDKSKNIMLTDISHGLNNAATIQSILTNYIEQSNFLISTFQQNLYKTGKQLSTVKSNFIQLQQKYQTEQTQYTTNKMDSISNSLRLRNQLNQITKQKCLTLPQIKMINNNTHVYKNAFNTFGLNYYSYSPEQLCKQIDKLNQNDSKTFWNLVKDNSIQQNVKTGYKKCYKRVLAHQFLTLKDKLTILQFCKSIEQVNQKQIQTKSINKQIEEQNDESIVDEQITNQNNQLTIKLQTKQQITNQQQIDKSIEDEQIRDVQIKDKLIDEQITNKNQLQAKLINQQQIKSKINLEQITEEQIKERQIQLKTNKLQTVKLQTKQQQIIKQQNETKINLKQITQEFIRQNKQYEKYFFYDIYAVICLHYKRRKMGQDAQKQLTNKVQIQDQAAYYTQLYKNGLKCLLGEDYSAADQIQLTQCIRKLNQTQRIAFWKHIQEQDTTYSKSVRQLKYFLKKGYQRVLYNDKLTTKDKQYIRKYCKLHPDLIPVEITEKLFQEYFQDRKLFFHEVRDFVYNQYADKCEKVKSKKLVEQYFSKQWSEFKQSWTDIYKQALHHVLNKDYTHESPQIVCSAIDSLKVQQKAQFWQYLEQNVQPKRIKSVLQAYYRCCYQKVLYTDRLTSEDKQLIKQYCNSNIQKTYILITNELIQLYFKQRSLFFYDILKVVKEYLYQLRKHKSIDINGKHCLKQNIDELVNFYNQALSQQLGNDCSNLTAVQICQTIDSLNRLDSKQFWTILEQILQPKTSMELIKQRYRQSFRSVLFTDRVNEKDLIFMNKYCIDNSECMSPAEITKNLIRTYFSARSIFYFSVFAQIIKMQNKQSYQNQQKQVIDVKIRKTNYQMNKSKNIDNYTKQLYIK</sequence>
<reference evidence="2 3" key="2">
    <citation type="submission" date="2024-07" db="EMBL/GenBank/DDBJ databases">
        <authorList>
            <person name="Akdeniz Z."/>
        </authorList>
    </citation>
    <scope>NUCLEOTIDE SEQUENCE [LARGE SCALE GENOMIC DNA]</scope>
</reference>
<dbReference type="EMBL" id="CAXDID020000127">
    <property type="protein sequence ID" value="CAL6034152.1"/>
    <property type="molecule type" value="Genomic_DNA"/>
</dbReference>